<evidence type="ECO:0000256" key="4">
    <source>
        <dbReference type="ARBA" id="ARBA00022692"/>
    </source>
</evidence>
<evidence type="ECO:0000256" key="10">
    <source>
        <dbReference type="SAM" id="SignalP"/>
    </source>
</evidence>
<dbReference type="InterPro" id="IPR000531">
    <property type="entry name" value="Beta-barrel_TonB"/>
</dbReference>
<dbReference type="RefSeq" id="WP_092982815.1">
    <property type="nucleotide sequence ID" value="NZ_FOYQ01000002.1"/>
</dbReference>
<sequence>MPFPSNKLTRLQTAIFLSLAFIYLLSSQAIQAQDKDSLPPLPVVNLNEVVLEAKVIFGSKFEAKNRTGSSYYISPEEIQRFNYTDVTRTLRAVPGVNVYEEDGFGLRPNISLRGTSPERSAKITVMEDGVLIAPAPYSAPAAYYFPTIARMQAVEILKGSSQVQFGPYTTGGAINMITTEVPDQFGAMLNASYGSFQSSRLHTQLGDSRKYFGYSVEYLNYNSNGFKNLDNGGDTGFDKNDLVAKFRLNINPDGKTKQALELKLQYSDESSDETYLGLSQEDFEADPFRRYASSAEDLMETEHSQIALTHVLDFSQYFRITTTAYRNNFKRNWYKLNDLTLNGERVGIASILEDPAAFPAFYDVVRGDVDSPNDALALKNNNREYLSTGVQTKLDLHWAGEKTFHDVEVGIRYHYDEEDRFQWVDDYALVDGVMNLTTAGIPGTDANRISDATALATFAMYKIKTGNLTLSPGVRYENIRLGRVNYGSSDPERTGANLSERENRVDVFIPGVGFNYNFERLSVFGGIHKGFSPPGNQEGQVPEESINYELGTRFGFGGLSGEVVAFFNDYSNLLGSDLAATGGTGSLDQFNAGEVNVGGLELLLNYDLLANNSKYRLPITFAYTFTDTEFQNAFGSDEDLWGEVAAGDELPYISRHQWNAGISFEHDRYALNFNARYAGAFRTQAGSGPIPSDEEVASNFVLDFGGKYLLNEHISLTANVINLLDETYAVARVPAGLRPGHPFGIYAGIALRY</sequence>
<reference evidence="13 14" key="1">
    <citation type="submission" date="2016-10" db="EMBL/GenBank/DDBJ databases">
        <authorList>
            <person name="de Groot N.N."/>
        </authorList>
    </citation>
    <scope>NUCLEOTIDE SEQUENCE [LARGE SCALE GENOMIC DNA]</scope>
    <source>
        <strain evidence="13 14">DSM 21019</strain>
    </source>
</reference>
<protein>
    <submittedName>
        <fullName evidence="13">Fe(3+) dicitrate transport protein</fullName>
    </submittedName>
</protein>
<keyword evidence="6 8" id="KW-0472">Membrane</keyword>
<dbReference type="Pfam" id="PF07715">
    <property type="entry name" value="Plug"/>
    <property type="match status" value="1"/>
</dbReference>
<dbReference type="AlphaFoldDB" id="A0A1I6H8W1"/>
<evidence type="ECO:0000259" key="12">
    <source>
        <dbReference type="Pfam" id="PF07715"/>
    </source>
</evidence>
<keyword evidence="5 9" id="KW-0798">TonB box</keyword>
<gene>
    <name evidence="13" type="ORF">SAMN04490243_2417</name>
</gene>
<keyword evidence="2 8" id="KW-0813">Transport</keyword>
<proteinExistence type="inferred from homology"/>
<accession>A0A1I6H8W1</accession>
<comment type="subcellular location">
    <subcellularLocation>
        <location evidence="1 8">Cell outer membrane</location>
        <topology evidence="1 8">Multi-pass membrane protein</topology>
    </subcellularLocation>
</comment>
<evidence type="ECO:0000256" key="2">
    <source>
        <dbReference type="ARBA" id="ARBA00022448"/>
    </source>
</evidence>
<keyword evidence="3 8" id="KW-1134">Transmembrane beta strand</keyword>
<evidence type="ECO:0000313" key="13">
    <source>
        <dbReference type="EMBL" id="SFR50808.1"/>
    </source>
</evidence>
<evidence type="ECO:0000313" key="14">
    <source>
        <dbReference type="Proteomes" id="UP000199534"/>
    </source>
</evidence>
<dbReference type="Gene3D" id="2.40.170.20">
    <property type="entry name" value="TonB-dependent receptor, beta-barrel domain"/>
    <property type="match status" value="1"/>
</dbReference>
<dbReference type="PANTHER" id="PTHR30442:SF0">
    <property type="entry name" value="FE(3+) DICITRATE TRANSPORT PROTEIN FECA"/>
    <property type="match status" value="1"/>
</dbReference>
<dbReference type="OrthoDB" id="9758472at2"/>
<keyword evidence="10" id="KW-0732">Signal</keyword>
<dbReference type="GO" id="GO:0033214">
    <property type="term" value="P:siderophore-iron import into cell"/>
    <property type="evidence" value="ECO:0007669"/>
    <property type="project" value="TreeGrafter"/>
</dbReference>
<feature type="signal peptide" evidence="10">
    <location>
        <begin position="1"/>
        <end position="32"/>
    </location>
</feature>
<comment type="similarity">
    <text evidence="8 9">Belongs to the TonB-dependent receptor family.</text>
</comment>
<feature type="chain" id="PRO_5011573166" evidence="10">
    <location>
        <begin position="33"/>
        <end position="753"/>
    </location>
</feature>
<dbReference type="Proteomes" id="UP000199534">
    <property type="component" value="Unassembled WGS sequence"/>
</dbReference>
<dbReference type="InterPro" id="IPR036942">
    <property type="entry name" value="Beta-barrel_TonB_sf"/>
</dbReference>
<dbReference type="SUPFAM" id="SSF56935">
    <property type="entry name" value="Porins"/>
    <property type="match status" value="1"/>
</dbReference>
<dbReference type="STRING" id="400055.SAMN04490243_2417"/>
<keyword evidence="14" id="KW-1185">Reference proteome</keyword>
<feature type="domain" description="TonB-dependent receptor plug" evidence="12">
    <location>
        <begin position="65"/>
        <end position="173"/>
    </location>
</feature>
<dbReference type="PROSITE" id="PS52016">
    <property type="entry name" value="TONB_DEPENDENT_REC_3"/>
    <property type="match status" value="1"/>
</dbReference>
<dbReference type="InterPro" id="IPR012910">
    <property type="entry name" value="Plug_dom"/>
</dbReference>
<evidence type="ECO:0000256" key="1">
    <source>
        <dbReference type="ARBA" id="ARBA00004571"/>
    </source>
</evidence>
<name>A0A1I6H8W1_9FLAO</name>
<dbReference type="EMBL" id="FOYQ01000002">
    <property type="protein sequence ID" value="SFR50808.1"/>
    <property type="molecule type" value="Genomic_DNA"/>
</dbReference>
<keyword evidence="4 8" id="KW-0812">Transmembrane</keyword>
<feature type="domain" description="TonB-dependent receptor-like beta-barrel" evidence="11">
    <location>
        <begin position="321"/>
        <end position="723"/>
    </location>
</feature>
<dbReference type="InterPro" id="IPR039426">
    <property type="entry name" value="TonB-dep_rcpt-like"/>
</dbReference>
<evidence type="ECO:0000256" key="5">
    <source>
        <dbReference type="ARBA" id="ARBA00023077"/>
    </source>
</evidence>
<evidence type="ECO:0000256" key="7">
    <source>
        <dbReference type="ARBA" id="ARBA00023237"/>
    </source>
</evidence>
<dbReference type="InterPro" id="IPR037066">
    <property type="entry name" value="Plug_dom_sf"/>
</dbReference>
<dbReference type="GO" id="GO:0009279">
    <property type="term" value="C:cell outer membrane"/>
    <property type="evidence" value="ECO:0007669"/>
    <property type="project" value="UniProtKB-SubCell"/>
</dbReference>
<dbReference type="PANTHER" id="PTHR30442">
    <property type="entry name" value="IRON III DICITRATE TRANSPORT PROTEIN FECA"/>
    <property type="match status" value="1"/>
</dbReference>
<dbReference type="Gene3D" id="2.170.130.10">
    <property type="entry name" value="TonB-dependent receptor, plug domain"/>
    <property type="match status" value="1"/>
</dbReference>
<evidence type="ECO:0000259" key="11">
    <source>
        <dbReference type="Pfam" id="PF00593"/>
    </source>
</evidence>
<evidence type="ECO:0000256" key="8">
    <source>
        <dbReference type="PROSITE-ProRule" id="PRU01360"/>
    </source>
</evidence>
<dbReference type="Pfam" id="PF00593">
    <property type="entry name" value="TonB_dep_Rec_b-barrel"/>
    <property type="match status" value="1"/>
</dbReference>
<evidence type="ECO:0000256" key="9">
    <source>
        <dbReference type="RuleBase" id="RU003357"/>
    </source>
</evidence>
<evidence type="ECO:0000256" key="3">
    <source>
        <dbReference type="ARBA" id="ARBA00022452"/>
    </source>
</evidence>
<evidence type="ECO:0000256" key="6">
    <source>
        <dbReference type="ARBA" id="ARBA00023136"/>
    </source>
</evidence>
<organism evidence="13 14">
    <name type="scientific">Robiginitalea myxolifaciens</name>
    <dbReference type="NCBI Taxonomy" id="400055"/>
    <lineage>
        <taxon>Bacteria</taxon>
        <taxon>Pseudomonadati</taxon>
        <taxon>Bacteroidota</taxon>
        <taxon>Flavobacteriia</taxon>
        <taxon>Flavobacteriales</taxon>
        <taxon>Flavobacteriaceae</taxon>
        <taxon>Robiginitalea</taxon>
    </lineage>
</organism>
<keyword evidence="7 8" id="KW-0998">Cell outer membrane</keyword>